<evidence type="ECO:0000313" key="2">
    <source>
        <dbReference type="EMBL" id="SFC52828.1"/>
    </source>
</evidence>
<dbReference type="STRING" id="739143.SAMN05216297_101142"/>
<dbReference type="EMBL" id="FOMH01000001">
    <property type="protein sequence ID" value="SFC52828.1"/>
    <property type="molecule type" value="Genomic_DNA"/>
</dbReference>
<dbReference type="PANTHER" id="PTHR34322:SF2">
    <property type="entry name" value="TRANSPOSASE IS200-LIKE DOMAIN-CONTAINING PROTEIN"/>
    <property type="match status" value="1"/>
</dbReference>
<dbReference type="GO" id="GO:0004803">
    <property type="term" value="F:transposase activity"/>
    <property type="evidence" value="ECO:0007669"/>
    <property type="project" value="InterPro"/>
</dbReference>
<proteinExistence type="predicted"/>
<dbReference type="SMART" id="SM01321">
    <property type="entry name" value="Y1_Tnp"/>
    <property type="match status" value="1"/>
</dbReference>
<sequence>MKLETLDKDCYYHIYNRGINGITIFENDANKLYFLKQLAKFTEHKISVFAYCLMNNHFHLVIRLNVEEKEATQAFSNLFNSYAKAFNKQTNRTGSLFEKHFKRIRLKDENYLRRLILYVHLNPKHHFDLDFKDFKFSSYQAFLSNKETKIERNEVLNLFGDFENFIFCHNQKNDFLNETYTFE</sequence>
<dbReference type="GO" id="GO:0006313">
    <property type="term" value="P:DNA transposition"/>
    <property type="evidence" value="ECO:0007669"/>
    <property type="project" value="InterPro"/>
</dbReference>
<evidence type="ECO:0000313" key="3">
    <source>
        <dbReference type="Proteomes" id="UP000199672"/>
    </source>
</evidence>
<dbReference type="OrthoDB" id="9788881at2"/>
<keyword evidence="3" id="KW-1185">Reference proteome</keyword>
<organism evidence="2 3">
    <name type="scientific">Flavobacterium phragmitis</name>
    <dbReference type="NCBI Taxonomy" id="739143"/>
    <lineage>
        <taxon>Bacteria</taxon>
        <taxon>Pseudomonadati</taxon>
        <taxon>Bacteroidota</taxon>
        <taxon>Flavobacteriia</taxon>
        <taxon>Flavobacteriales</taxon>
        <taxon>Flavobacteriaceae</taxon>
        <taxon>Flavobacterium</taxon>
    </lineage>
</organism>
<dbReference type="PANTHER" id="PTHR34322">
    <property type="entry name" value="TRANSPOSASE, Y1_TNP DOMAIN-CONTAINING"/>
    <property type="match status" value="1"/>
</dbReference>
<accession>A0A1I1K245</accession>
<feature type="domain" description="Transposase IS200-like" evidence="1">
    <location>
        <begin position="7"/>
        <end position="122"/>
    </location>
</feature>
<dbReference type="RefSeq" id="WP_091489934.1">
    <property type="nucleotide sequence ID" value="NZ_FOMH01000001.1"/>
</dbReference>
<dbReference type="SUPFAM" id="SSF143422">
    <property type="entry name" value="Transposase IS200-like"/>
    <property type="match status" value="1"/>
</dbReference>
<dbReference type="InterPro" id="IPR002686">
    <property type="entry name" value="Transposase_17"/>
</dbReference>
<gene>
    <name evidence="2" type="ORF">SAMN05216297_101142</name>
</gene>
<dbReference type="Proteomes" id="UP000199672">
    <property type="component" value="Unassembled WGS sequence"/>
</dbReference>
<reference evidence="3" key="1">
    <citation type="submission" date="2016-10" db="EMBL/GenBank/DDBJ databases">
        <authorList>
            <person name="Varghese N."/>
            <person name="Submissions S."/>
        </authorList>
    </citation>
    <scope>NUCLEOTIDE SEQUENCE [LARGE SCALE GENOMIC DNA]</scope>
    <source>
        <strain evidence="3">CGMCC 1.10370</strain>
    </source>
</reference>
<dbReference type="GO" id="GO:0003677">
    <property type="term" value="F:DNA binding"/>
    <property type="evidence" value="ECO:0007669"/>
    <property type="project" value="InterPro"/>
</dbReference>
<name>A0A1I1K245_9FLAO</name>
<dbReference type="InterPro" id="IPR036515">
    <property type="entry name" value="Transposase_17_sf"/>
</dbReference>
<dbReference type="AlphaFoldDB" id="A0A1I1K245"/>
<evidence type="ECO:0000259" key="1">
    <source>
        <dbReference type="SMART" id="SM01321"/>
    </source>
</evidence>
<dbReference type="Gene3D" id="3.30.70.1290">
    <property type="entry name" value="Transposase IS200-like"/>
    <property type="match status" value="1"/>
</dbReference>
<protein>
    <submittedName>
        <fullName evidence="2">REP element-mobilizing transposase RayT</fullName>
    </submittedName>
</protein>